<organism evidence="1 2">
    <name type="scientific">Cloeon dipterum</name>
    <dbReference type="NCBI Taxonomy" id="197152"/>
    <lineage>
        <taxon>Eukaryota</taxon>
        <taxon>Metazoa</taxon>
        <taxon>Ecdysozoa</taxon>
        <taxon>Arthropoda</taxon>
        <taxon>Hexapoda</taxon>
        <taxon>Insecta</taxon>
        <taxon>Pterygota</taxon>
        <taxon>Palaeoptera</taxon>
        <taxon>Ephemeroptera</taxon>
        <taxon>Pisciforma</taxon>
        <taxon>Baetidae</taxon>
        <taxon>Cloeon</taxon>
    </lineage>
</organism>
<dbReference type="InterPro" id="IPR032675">
    <property type="entry name" value="LRR_dom_sf"/>
</dbReference>
<comment type="caution">
    <text evidence="1">The sequence shown here is derived from an EMBL/GenBank/DDBJ whole genome shotgun (WGS) entry which is preliminary data.</text>
</comment>
<reference evidence="1 2" key="1">
    <citation type="submission" date="2020-04" db="EMBL/GenBank/DDBJ databases">
        <authorList>
            <person name="Alioto T."/>
            <person name="Alioto T."/>
            <person name="Gomez Garrido J."/>
        </authorList>
    </citation>
    <scope>NUCLEOTIDE SEQUENCE [LARGE SCALE GENOMIC DNA]</scope>
</reference>
<dbReference type="SUPFAM" id="SSF52047">
    <property type="entry name" value="RNI-like"/>
    <property type="match status" value="1"/>
</dbReference>
<dbReference type="EMBL" id="CADEPI010000027">
    <property type="protein sequence ID" value="CAB3366829.1"/>
    <property type="molecule type" value="Genomic_DNA"/>
</dbReference>
<gene>
    <name evidence="1" type="ORF">CLODIP_2_CD13344</name>
</gene>
<dbReference type="Gene3D" id="3.80.10.10">
    <property type="entry name" value="Ribonuclease Inhibitor"/>
    <property type="match status" value="1"/>
</dbReference>
<dbReference type="OrthoDB" id="10036956at2759"/>
<name>A0A8S1CF74_9INSE</name>
<evidence type="ECO:0000313" key="1">
    <source>
        <dbReference type="EMBL" id="CAB3366829.1"/>
    </source>
</evidence>
<dbReference type="AlphaFoldDB" id="A0A8S1CF74"/>
<dbReference type="Proteomes" id="UP000494165">
    <property type="component" value="Unassembled WGS sequence"/>
</dbReference>
<evidence type="ECO:0000313" key="2">
    <source>
        <dbReference type="Proteomes" id="UP000494165"/>
    </source>
</evidence>
<evidence type="ECO:0008006" key="3">
    <source>
        <dbReference type="Google" id="ProtNLM"/>
    </source>
</evidence>
<accession>A0A8S1CF74</accession>
<keyword evidence="2" id="KW-1185">Reference proteome</keyword>
<sequence>MDDEERLKLTEKRLKNLSRSGNSLFQLAVRLTVKNIRYFIDQQNKKLLNLPGFARETIMLELTRLKCSKVDGDLEIFEFLLRAFKLLLSPQTKRIELNGLMTFCPEFLKTNKVTEILQLIVVHAPNVQSLIINEKLRLCSSEERNEAATKKMCLAIGKLTKLIHLQLEMYQIYYTDVELICRKLRKLEYLIVRIIPEFDLRIENVEKFKSSFCRLKVFVFGDPRINRSMLTQLCLLHLPNLEILQNYADDSKIGHYDFAPNLTAELQQVVRPALRHLSTDCPCPLKLHEVFPNVSHLRIKMNFRLDRVCDVDPFMHFTKIKSLALIDLPLNKTEELLKKYGKNLTSLRIRHFFEDACSYSFKRIFELCPKLELLGLDGVQMSDDNESITSFAELKHFEWSVMFTDLLAHKQFHLSNILKAPKLEAFSLYSREQFRASDLKMLLVLICNKQILGNLQYLLLDVCPVSRMHNDINDPCFKIFSTLLKNASAFLPKLVDLDVFLKIYGAQEVPSEKRCKYVMEHPSSAFCSEDMAANLGWLGEANLIKFLHAFKVDVTDSHDQGLKTQ</sequence>
<protein>
    <recommendedName>
        <fullName evidence="3">FBD domain-containing protein</fullName>
    </recommendedName>
</protein>
<proteinExistence type="predicted"/>